<organism evidence="1 2">
    <name type="scientific">Paenibacillus glycanilyticus</name>
    <dbReference type="NCBI Taxonomy" id="126569"/>
    <lineage>
        <taxon>Bacteria</taxon>
        <taxon>Bacillati</taxon>
        <taxon>Bacillota</taxon>
        <taxon>Bacilli</taxon>
        <taxon>Bacillales</taxon>
        <taxon>Paenibacillaceae</taxon>
        <taxon>Paenibacillus</taxon>
    </lineage>
</organism>
<evidence type="ECO:0000313" key="2">
    <source>
        <dbReference type="Proteomes" id="UP001285921"/>
    </source>
</evidence>
<name>A0ABQ6NM81_9BACL</name>
<comment type="caution">
    <text evidence="1">The sequence shown here is derived from an EMBL/GenBank/DDBJ whole genome shotgun (WGS) entry which is preliminary data.</text>
</comment>
<reference evidence="1 2" key="1">
    <citation type="submission" date="2023-05" db="EMBL/GenBank/DDBJ databases">
        <title>Draft genome of Paenibacillus sp. CCS26.</title>
        <authorList>
            <person name="Akita H."/>
            <person name="Shinto Y."/>
            <person name="Kimura Z."/>
        </authorList>
    </citation>
    <scope>NUCLEOTIDE SEQUENCE [LARGE SCALE GENOMIC DNA]</scope>
    <source>
        <strain evidence="1 2">CCS26</strain>
    </source>
</reference>
<keyword evidence="2" id="KW-1185">Reference proteome</keyword>
<dbReference type="EMBL" id="BTCL01000008">
    <property type="protein sequence ID" value="GMK45638.1"/>
    <property type="molecule type" value="Genomic_DNA"/>
</dbReference>
<protein>
    <submittedName>
        <fullName evidence="1">Uncharacterized protein</fullName>
    </submittedName>
</protein>
<dbReference type="Proteomes" id="UP001285921">
    <property type="component" value="Unassembled WGS sequence"/>
</dbReference>
<accession>A0ABQ6NM81</accession>
<gene>
    <name evidence="1" type="ORF">PghCCS26_27660</name>
</gene>
<sequence>MLLNPLSQVGVRRNVFEIPFRGLVSRVSMLVSLETAIGSKQRKAETNIAGCIAIIDVNPAKVNFALLAITGSGLSPNP</sequence>
<proteinExistence type="predicted"/>
<evidence type="ECO:0000313" key="1">
    <source>
        <dbReference type="EMBL" id="GMK45638.1"/>
    </source>
</evidence>